<dbReference type="AlphaFoldDB" id="A0A9N9G7I5"/>
<dbReference type="Proteomes" id="UP000789572">
    <property type="component" value="Unassembled WGS sequence"/>
</dbReference>
<proteinExistence type="predicted"/>
<dbReference type="InterPro" id="IPR036599">
    <property type="entry name" value="DNA_ligase_N_sf"/>
</dbReference>
<keyword evidence="4" id="KW-1185">Reference proteome</keyword>
<evidence type="ECO:0000313" key="4">
    <source>
        <dbReference type="Proteomes" id="UP000789572"/>
    </source>
</evidence>
<dbReference type="PANTHER" id="PTHR45997:SF1">
    <property type="entry name" value="DNA LIGASE 4"/>
    <property type="match status" value="1"/>
</dbReference>
<dbReference type="Pfam" id="PF04675">
    <property type="entry name" value="DNA_ligase_A_N"/>
    <property type="match status" value="1"/>
</dbReference>
<dbReference type="GO" id="GO:0003677">
    <property type="term" value="F:DNA binding"/>
    <property type="evidence" value="ECO:0007669"/>
    <property type="project" value="InterPro"/>
</dbReference>
<accession>A0A9N9G7I5</accession>
<keyword evidence="1" id="KW-0436">Ligase</keyword>
<dbReference type="Gene3D" id="1.10.3260.10">
    <property type="entry name" value="DNA ligase, ATP-dependent, N-terminal domain"/>
    <property type="match status" value="1"/>
</dbReference>
<dbReference type="InterPro" id="IPR029710">
    <property type="entry name" value="LIG4"/>
</dbReference>
<evidence type="ECO:0000259" key="2">
    <source>
        <dbReference type="Pfam" id="PF04675"/>
    </source>
</evidence>
<feature type="domain" description="DNA ligase ATP-dependent N-terminal" evidence="2">
    <location>
        <begin position="18"/>
        <end position="204"/>
    </location>
</feature>
<reference evidence="3" key="1">
    <citation type="submission" date="2021-06" db="EMBL/GenBank/DDBJ databases">
        <authorList>
            <person name="Kallberg Y."/>
            <person name="Tangrot J."/>
            <person name="Rosling A."/>
        </authorList>
    </citation>
    <scope>NUCLEOTIDE SEQUENCE</scope>
    <source>
        <strain evidence="3">IA702</strain>
    </source>
</reference>
<comment type="caution">
    <text evidence="3">The sequence shown here is derived from an EMBL/GenBank/DDBJ whole genome shotgun (WGS) entry which is preliminary data.</text>
</comment>
<dbReference type="GO" id="GO:0005524">
    <property type="term" value="F:ATP binding"/>
    <property type="evidence" value="ECO:0007669"/>
    <property type="project" value="InterPro"/>
</dbReference>
<dbReference type="GO" id="GO:0003910">
    <property type="term" value="F:DNA ligase (ATP) activity"/>
    <property type="evidence" value="ECO:0007669"/>
    <property type="project" value="InterPro"/>
</dbReference>
<dbReference type="SUPFAM" id="SSF117018">
    <property type="entry name" value="ATP-dependent DNA ligase DNA-binding domain"/>
    <property type="match status" value="1"/>
</dbReference>
<organism evidence="3 4">
    <name type="scientific">Paraglomus occultum</name>
    <dbReference type="NCBI Taxonomy" id="144539"/>
    <lineage>
        <taxon>Eukaryota</taxon>
        <taxon>Fungi</taxon>
        <taxon>Fungi incertae sedis</taxon>
        <taxon>Mucoromycota</taxon>
        <taxon>Glomeromycotina</taxon>
        <taxon>Glomeromycetes</taxon>
        <taxon>Paraglomerales</taxon>
        <taxon>Paraglomeraceae</taxon>
        <taxon>Paraglomus</taxon>
    </lineage>
</organism>
<gene>
    <name evidence="3" type="ORF">POCULU_LOCUS6747</name>
</gene>
<sequence length="230" mass="26452">MTTMNNNQDSANNNRTPSFNTLVNCFRRINQAKSSDKKVYLQRYIEDWRKAGFGSFYPAMRLLVPHLDSERAYDLKETRLAHAYIRAFSLTKSSPDAQRLVNWTRPKFTGKKRGPVQPVGDFASIAAEVIIVRSVVTKSKGLSIDYVNENLRELSEASNFDESVKVIKGFLHNYTAEEQKWLIKIILKDLKIGLSEDSILAIYHPDARNVFNRCNNLQKVTDELTDPHRR</sequence>
<name>A0A9N9G7I5_9GLOM</name>
<protein>
    <submittedName>
        <fullName evidence="3">6485_t:CDS:1</fullName>
    </submittedName>
</protein>
<evidence type="ECO:0000313" key="3">
    <source>
        <dbReference type="EMBL" id="CAG8586411.1"/>
    </source>
</evidence>
<dbReference type="InterPro" id="IPR012308">
    <property type="entry name" value="DNA_ligase_ATP-dep_N"/>
</dbReference>
<dbReference type="GO" id="GO:0006297">
    <property type="term" value="P:nucleotide-excision repair, DNA gap filling"/>
    <property type="evidence" value="ECO:0007669"/>
    <property type="project" value="TreeGrafter"/>
</dbReference>
<evidence type="ECO:0000256" key="1">
    <source>
        <dbReference type="ARBA" id="ARBA00022598"/>
    </source>
</evidence>
<feature type="non-terminal residue" evidence="3">
    <location>
        <position position="230"/>
    </location>
</feature>
<dbReference type="OrthoDB" id="151490at2759"/>
<dbReference type="GO" id="GO:0032807">
    <property type="term" value="C:DNA ligase IV complex"/>
    <property type="evidence" value="ECO:0007669"/>
    <property type="project" value="TreeGrafter"/>
</dbReference>
<dbReference type="GO" id="GO:0006303">
    <property type="term" value="P:double-strand break repair via nonhomologous end joining"/>
    <property type="evidence" value="ECO:0007669"/>
    <property type="project" value="TreeGrafter"/>
</dbReference>
<dbReference type="GO" id="GO:0006310">
    <property type="term" value="P:DNA recombination"/>
    <property type="evidence" value="ECO:0007669"/>
    <property type="project" value="InterPro"/>
</dbReference>
<dbReference type="EMBL" id="CAJVPJ010001320">
    <property type="protein sequence ID" value="CAG8586411.1"/>
    <property type="molecule type" value="Genomic_DNA"/>
</dbReference>
<dbReference type="PANTHER" id="PTHR45997">
    <property type="entry name" value="DNA LIGASE 4"/>
    <property type="match status" value="1"/>
</dbReference>